<dbReference type="RefSeq" id="WP_113880020.1">
    <property type="nucleotide sequence ID" value="NZ_QNSA01000007.1"/>
</dbReference>
<keyword evidence="1" id="KW-0472">Membrane</keyword>
<feature type="domain" description="YhdP central" evidence="2">
    <location>
        <begin position="28"/>
        <end position="882"/>
    </location>
</feature>
<reference evidence="4 5" key="1">
    <citation type="submission" date="2018-07" db="EMBL/GenBank/DDBJ databases">
        <title>Freshwater and sediment microbial communities from various areas in North America, analyzing microbe dynamics in response to fracking.</title>
        <authorList>
            <person name="Lamendella R."/>
        </authorList>
    </citation>
    <scope>NUCLEOTIDE SEQUENCE [LARGE SCALE GENOMIC DNA]</scope>
    <source>
        <strain evidence="4 5">114E</strain>
        <strain evidence="3 6">114E_o</strain>
    </source>
</reference>
<dbReference type="InterPro" id="IPR011836">
    <property type="entry name" value="YhdP"/>
</dbReference>
<evidence type="ECO:0000313" key="6">
    <source>
        <dbReference type="Proteomes" id="UP000253065"/>
    </source>
</evidence>
<dbReference type="Pfam" id="PF13116">
    <property type="entry name" value="YhdP"/>
    <property type="match status" value="1"/>
</dbReference>
<evidence type="ECO:0000313" key="3">
    <source>
        <dbReference type="EMBL" id="RBP72639.1"/>
    </source>
</evidence>
<gene>
    <name evidence="4" type="ORF">DET51_107237</name>
    <name evidence="3" type="ORF">DET64_107237</name>
</gene>
<organism evidence="4 5">
    <name type="scientific">Marinobacter nauticus</name>
    <name type="common">Marinobacter hydrocarbonoclasticus</name>
    <name type="synonym">Marinobacter aquaeolei</name>
    <dbReference type="NCBI Taxonomy" id="2743"/>
    <lineage>
        <taxon>Bacteria</taxon>
        <taxon>Pseudomonadati</taxon>
        <taxon>Pseudomonadota</taxon>
        <taxon>Gammaproteobacteria</taxon>
        <taxon>Pseudomonadales</taxon>
        <taxon>Marinobacteraceae</taxon>
        <taxon>Marinobacter</taxon>
    </lineage>
</organism>
<evidence type="ECO:0000313" key="5">
    <source>
        <dbReference type="Proteomes" id="UP000252795"/>
    </source>
</evidence>
<keyword evidence="1" id="KW-1133">Transmembrane helix</keyword>
<dbReference type="Proteomes" id="UP000252795">
    <property type="component" value="Unassembled WGS sequence"/>
</dbReference>
<accession>A0A368UXM0</accession>
<keyword evidence="1" id="KW-0812">Transmembrane</keyword>
<dbReference type="EMBL" id="QPJB01000007">
    <property type="protein sequence ID" value="RCW33566.1"/>
    <property type="molecule type" value="Genomic_DNA"/>
</dbReference>
<keyword evidence="6" id="KW-1185">Reference proteome</keyword>
<dbReference type="InterPro" id="IPR025263">
    <property type="entry name" value="YhdP_central"/>
</dbReference>
<dbReference type="EMBL" id="QNSA01000007">
    <property type="protein sequence ID" value="RBP72639.1"/>
    <property type="molecule type" value="Genomic_DNA"/>
</dbReference>
<dbReference type="PANTHER" id="PTHR38690:SF1">
    <property type="entry name" value="PROTEASE"/>
    <property type="match status" value="1"/>
</dbReference>
<evidence type="ECO:0000313" key="4">
    <source>
        <dbReference type="EMBL" id="RCW33566.1"/>
    </source>
</evidence>
<dbReference type="PANTHER" id="PTHR38690">
    <property type="entry name" value="PROTEASE-RELATED"/>
    <property type="match status" value="1"/>
</dbReference>
<proteinExistence type="predicted"/>
<evidence type="ECO:0000259" key="2">
    <source>
        <dbReference type="Pfam" id="PF13116"/>
    </source>
</evidence>
<sequence length="1236" mass="136142">MSIREPDSSQPAEDERGLVARGLAVFASVVWWSILTLLVLFALYVGVGRQLTSDINSFSDELAASLSEATGLDVSVGRLSSQWYWLDPSITAKDITINSPDSDRIAAELEHLELRLDFFASLFRFRLVFRNFDADGLALTVVRPTDDPFINPVEEIVELAEPGAPELQEWIRLAGRWLSNPEVRVTRVSLALGPSRQNLRFLDIPQLDLSYQGGLFQAAGRAMQSGTTTQLASFALVGQRLFRGEFTGQLYLDVDSGRLFDGLIDDLNWRGIRVEGFDLGGSAWLSFEDGELQQVQGQVRTPYLQLGVNRESLAPLEDIQAHFGWRRGEALRLQKLRWDWIGDQVLPFSVRIEDGQDELKLVADSLPLKPLRRLVQALELLPDAASEALEHYQPAGFLDDMLFTLPEQGSRFSLSARLREFGVRAWSGAPRAEGLYGFIQMNPDSGRVTLDTPEPAMLGFPQLFNTDWMLDSLSGTVAWTLEGGITRVFSDDLEFIYRSDTRLSGAFDLRLDRYGEDNLGLSVGVEGGNADMLADFVPANAVGEGLYEWLTNSIPEAGIRGQYYGHGRIDSAAPSGSFVSSMWYEFDNATIRYDQRWPAVEQASGRVEIQNADTRVALARGEIGGLELENASVRVLPGDGETGTLVRVDAASTVPAERIPWWLTNTPLGELLGYGNTRARYEGEFELDLGLELPLSQGQDTRVTAQVKTDNAGFQLPDAGLHWQNIRADLTYDSVDGFSGPPVTARFFDQPISVVFSTAEAGDAMLIRQQGGLKLPGSLAAFGLANDAARGLSGELVYTAELELGGASEPVISLFSDLEGLQVDWPKPLAKTARERTPLSVRVDPFQSEGVAIAAQWQDRLDAELRFKETGFELVFEHLNLGAHHLTNIAIDALELEDRWVVHTDSDRARGRVVLPREGGTVEADFATLRLVRETSAAEQDNEFLTLEEQLQAFRELDMGNWPDIDARISDLRLDGESAGSWRFKLRPEPYRLRVQEVEGRLGSLVLSGDMTWSIVDDRETTRFTGKLEGGALKDLEALTGSTIPMTNEETAVELDLDWPGSPNDIALSKISGTVSARLDDGMIMEQSNSAQLFRIFNLLNTDTLWRRLRLDFSDLYERGVAFDAISGKANIINGLVTMDPELQLVGPSGAFKLSGNTNMAEETLDMRLVLVLPVTQNLPLAAILMGASAPIGGALFVLDKILGDPLSKLTSATYSVTGTWSNPEVDLRGVFDTGE</sequence>
<feature type="transmembrane region" description="Helical" evidence="1">
    <location>
        <begin position="23"/>
        <end position="47"/>
    </location>
</feature>
<comment type="caution">
    <text evidence="4">The sequence shown here is derived from an EMBL/GenBank/DDBJ whole genome shotgun (WGS) entry which is preliminary data.</text>
</comment>
<evidence type="ECO:0000256" key="1">
    <source>
        <dbReference type="SAM" id="Phobius"/>
    </source>
</evidence>
<protein>
    <submittedName>
        <fullName evidence="4">Uncharacterized protein YhdP</fullName>
    </submittedName>
</protein>
<name>A0A368UXM0_MARNT</name>
<dbReference type="Proteomes" id="UP000253065">
    <property type="component" value="Unassembled WGS sequence"/>
</dbReference>
<dbReference type="AlphaFoldDB" id="A0A368UXM0"/>